<evidence type="ECO:0000256" key="1">
    <source>
        <dbReference type="SAM" id="MobiDB-lite"/>
    </source>
</evidence>
<dbReference type="AlphaFoldDB" id="A0A0C3BCA9"/>
<reference evidence="2 3" key="1">
    <citation type="submission" date="2014-04" db="EMBL/GenBank/DDBJ databases">
        <authorList>
            <consortium name="DOE Joint Genome Institute"/>
            <person name="Kuo A."/>
            <person name="Zuccaro A."/>
            <person name="Kohler A."/>
            <person name="Nagy L.G."/>
            <person name="Floudas D."/>
            <person name="Copeland A."/>
            <person name="Barry K.W."/>
            <person name="Cichocki N."/>
            <person name="Veneault-Fourrey C."/>
            <person name="LaButti K."/>
            <person name="Lindquist E.A."/>
            <person name="Lipzen A."/>
            <person name="Lundell T."/>
            <person name="Morin E."/>
            <person name="Murat C."/>
            <person name="Sun H."/>
            <person name="Tunlid A."/>
            <person name="Henrissat B."/>
            <person name="Grigoriev I.V."/>
            <person name="Hibbett D.S."/>
            <person name="Martin F."/>
            <person name="Nordberg H.P."/>
            <person name="Cantor M.N."/>
            <person name="Hua S.X."/>
        </authorList>
    </citation>
    <scope>NUCLEOTIDE SEQUENCE [LARGE SCALE GENOMIC DNA]</scope>
    <source>
        <strain evidence="2 3">MAFF 305830</strain>
    </source>
</reference>
<feature type="compositionally biased region" description="Pro residues" evidence="1">
    <location>
        <begin position="112"/>
        <end position="123"/>
    </location>
</feature>
<evidence type="ECO:0000313" key="3">
    <source>
        <dbReference type="Proteomes" id="UP000054097"/>
    </source>
</evidence>
<keyword evidence="3" id="KW-1185">Reference proteome</keyword>
<proteinExistence type="predicted"/>
<protein>
    <submittedName>
        <fullName evidence="2">Uncharacterized protein</fullName>
    </submittedName>
</protein>
<evidence type="ECO:0000313" key="2">
    <source>
        <dbReference type="EMBL" id="KIM29739.1"/>
    </source>
</evidence>
<feature type="region of interest" description="Disordered" evidence="1">
    <location>
        <begin position="107"/>
        <end position="126"/>
    </location>
</feature>
<reference evidence="3" key="2">
    <citation type="submission" date="2015-01" db="EMBL/GenBank/DDBJ databases">
        <title>Evolutionary Origins and Diversification of the Mycorrhizal Mutualists.</title>
        <authorList>
            <consortium name="DOE Joint Genome Institute"/>
            <consortium name="Mycorrhizal Genomics Consortium"/>
            <person name="Kohler A."/>
            <person name="Kuo A."/>
            <person name="Nagy L.G."/>
            <person name="Floudas D."/>
            <person name="Copeland A."/>
            <person name="Barry K.W."/>
            <person name="Cichocki N."/>
            <person name="Veneault-Fourrey C."/>
            <person name="LaButti K."/>
            <person name="Lindquist E.A."/>
            <person name="Lipzen A."/>
            <person name="Lundell T."/>
            <person name="Morin E."/>
            <person name="Murat C."/>
            <person name="Riley R."/>
            <person name="Ohm R."/>
            <person name="Sun H."/>
            <person name="Tunlid A."/>
            <person name="Henrissat B."/>
            <person name="Grigoriev I.V."/>
            <person name="Hibbett D.S."/>
            <person name="Martin F."/>
        </authorList>
    </citation>
    <scope>NUCLEOTIDE SEQUENCE [LARGE SCALE GENOMIC DNA]</scope>
    <source>
        <strain evidence="3">MAFF 305830</strain>
    </source>
</reference>
<sequence>MTQIHSRHAAYKSAYKLDIDGVSNRSLPTYDSDNLSINPLAQGIPDSYILVPIQQQDISYVDIINRVITIKYKFFIIKIICWQSADGKFHNRHSIFEELADADLSPEAAPQPLRPATPHPVPQAPNHFQAPIEAEAPLQRPPLENFNRPSHRQYF</sequence>
<organism evidence="2 3">
    <name type="scientific">Serendipita vermifera MAFF 305830</name>
    <dbReference type="NCBI Taxonomy" id="933852"/>
    <lineage>
        <taxon>Eukaryota</taxon>
        <taxon>Fungi</taxon>
        <taxon>Dikarya</taxon>
        <taxon>Basidiomycota</taxon>
        <taxon>Agaricomycotina</taxon>
        <taxon>Agaricomycetes</taxon>
        <taxon>Sebacinales</taxon>
        <taxon>Serendipitaceae</taxon>
        <taxon>Serendipita</taxon>
    </lineage>
</organism>
<accession>A0A0C3BCA9</accession>
<dbReference type="EMBL" id="KN824287">
    <property type="protein sequence ID" value="KIM29739.1"/>
    <property type="molecule type" value="Genomic_DNA"/>
</dbReference>
<dbReference type="Proteomes" id="UP000054097">
    <property type="component" value="Unassembled WGS sequence"/>
</dbReference>
<gene>
    <name evidence="2" type="ORF">M408DRAFT_22609</name>
</gene>
<name>A0A0C3BCA9_SERVB</name>
<dbReference type="HOGENOM" id="CLU_1696569_0_0_1"/>